<dbReference type="GO" id="GO:0020037">
    <property type="term" value="F:heme binding"/>
    <property type="evidence" value="ECO:0007669"/>
    <property type="project" value="InterPro"/>
</dbReference>
<dbReference type="InterPro" id="IPR011008">
    <property type="entry name" value="Dimeric_a/b-barrel"/>
</dbReference>
<evidence type="ECO:0000256" key="3">
    <source>
        <dbReference type="ARBA" id="ARBA00022723"/>
    </source>
</evidence>
<name>W0RDS2_9BACT</name>
<accession>W0RDS2</accession>
<dbReference type="HOGENOM" id="CLU_015125_2_1_0"/>
<dbReference type="SUPFAM" id="SSF54909">
    <property type="entry name" value="Dimeric alpha+beta barrel"/>
    <property type="match status" value="1"/>
</dbReference>
<dbReference type="PANTHER" id="PTHR30521">
    <property type="entry name" value="DEFERROCHELATASE/PEROXIDASE"/>
    <property type="match status" value="1"/>
</dbReference>
<dbReference type="KEGG" id="gba:J421_1687"/>
<keyword evidence="2 6" id="KW-0575">Peroxidase</keyword>
<gene>
    <name evidence="6" type="ORF">J421_1687</name>
</gene>
<reference evidence="6 7" key="1">
    <citation type="journal article" date="2014" name="Genome Announc.">
        <title>Genome Sequence and Methylome of Soil Bacterium Gemmatirosa kalamazoonensis KBS708T, a Member of the Rarely Cultivated Gemmatimonadetes Phylum.</title>
        <authorList>
            <person name="Debruyn J.M."/>
            <person name="Radosevich M."/>
            <person name="Wommack K.E."/>
            <person name="Polson S.W."/>
            <person name="Hauser L.J."/>
            <person name="Fawaz M.N."/>
            <person name="Korlach J."/>
            <person name="Tsai Y.C."/>
        </authorList>
    </citation>
    <scope>NUCLEOTIDE SEQUENCE [LARGE SCALE GENOMIC DNA]</scope>
    <source>
        <strain evidence="6 7">KBS708</strain>
    </source>
</reference>
<dbReference type="AlphaFoldDB" id="W0RDS2"/>
<evidence type="ECO:0000313" key="7">
    <source>
        <dbReference type="Proteomes" id="UP000019151"/>
    </source>
</evidence>
<evidence type="ECO:0000256" key="5">
    <source>
        <dbReference type="ARBA" id="ARBA00023004"/>
    </source>
</evidence>
<dbReference type="eggNOG" id="COG2837">
    <property type="taxonomic scope" value="Bacteria"/>
</dbReference>
<keyword evidence="7" id="KW-1185">Reference proteome</keyword>
<evidence type="ECO:0000256" key="2">
    <source>
        <dbReference type="ARBA" id="ARBA00022559"/>
    </source>
</evidence>
<dbReference type="GO" id="GO:0005829">
    <property type="term" value="C:cytosol"/>
    <property type="evidence" value="ECO:0007669"/>
    <property type="project" value="TreeGrafter"/>
</dbReference>
<dbReference type="InterPro" id="IPR006314">
    <property type="entry name" value="Dyp_peroxidase"/>
</dbReference>
<dbReference type="Proteomes" id="UP000019151">
    <property type="component" value="Chromosome"/>
</dbReference>
<keyword evidence="5" id="KW-0408">Iron</keyword>
<evidence type="ECO:0000256" key="4">
    <source>
        <dbReference type="ARBA" id="ARBA00023002"/>
    </source>
</evidence>
<dbReference type="GO" id="GO:0046872">
    <property type="term" value="F:metal ion binding"/>
    <property type="evidence" value="ECO:0007669"/>
    <property type="project" value="UniProtKB-KW"/>
</dbReference>
<sequence>MTTPDDAAAKAAVTPSDLSDIQGNVLRGVRAGLARHYVLTIGDPAQASRAILSLTPDADDADGDGVDDDGLRVSTAREWNERPKYFMNVGLTHAGLTALGLPPGVLAAFPEAFRGGPLRVNANSGIPVPIELGDVRPALTDPKHTTLDETDPGHPKTWAFGGTATAPVHVVVSIYCDPDDARGTLDEYDAKLRALFAAHALTVASTHDAAGLPGGTVHFGYRDGIAQPRVAGMPGRVRRDMQPTSTPGEFLLGKGYVNQYGGNFLLGLPEELGANGTYGALRMVKQDVRAFEDFIELAGQRANMSKELVAAKLMGRWRNGKPLALAPEDESTPVSEAEINRFDYAPTAHHPNSYDDADGLRCPIGSHARRMNPRGALVMGKPHARRIIRRGMPYGPAFDPSAPDDGVERGLVGYFVCGDIEAQFEFLQATWGNRDFSTSCIRGTVDPIVGTPAPYGGSFTIRTDDGRDPISLGGLPRWVTTRGAAYCFLPGIGGLRWLGERRWEQAAQPMGYPSPTAALTQPTT</sequence>
<dbReference type="OrthoDB" id="9781066at2"/>
<dbReference type="RefSeq" id="WP_025410734.1">
    <property type="nucleotide sequence ID" value="NZ_CP007128.1"/>
</dbReference>
<dbReference type="PROSITE" id="PS51404">
    <property type="entry name" value="DYP_PEROXIDASE"/>
    <property type="match status" value="1"/>
</dbReference>
<keyword evidence="4" id="KW-0560">Oxidoreductase</keyword>
<proteinExistence type="predicted"/>
<protein>
    <submittedName>
        <fullName evidence="6">Dyp-type peroxidase family</fullName>
    </submittedName>
</protein>
<dbReference type="GO" id="GO:0004601">
    <property type="term" value="F:peroxidase activity"/>
    <property type="evidence" value="ECO:0007669"/>
    <property type="project" value="UniProtKB-KW"/>
</dbReference>
<dbReference type="InParanoid" id="W0RDS2"/>
<dbReference type="EMBL" id="CP007128">
    <property type="protein sequence ID" value="AHG89224.1"/>
    <property type="molecule type" value="Genomic_DNA"/>
</dbReference>
<comment type="cofactor">
    <cofactor evidence="1">
        <name>heme b</name>
        <dbReference type="ChEBI" id="CHEBI:60344"/>
    </cofactor>
</comment>
<evidence type="ECO:0000313" key="6">
    <source>
        <dbReference type="EMBL" id="AHG89224.1"/>
    </source>
</evidence>
<keyword evidence="3" id="KW-0479">Metal-binding</keyword>
<dbReference type="STRING" id="861299.J421_1687"/>
<evidence type="ECO:0000256" key="1">
    <source>
        <dbReference type="ARBA" id="ARBA00001970"/>
    </source>
</evidence>
<organism evidence="6 7">
    <name type="scientific">Gemmatirosa kalamazoonensis</name>
    <dbReference type="NCBI Taxonomy" id="861299"/>
    <lineage>
        <taxon>Bacteria</taxon>
        <taxon>Pseudomonadati</taxon>
        <taxon>Gemmatimonadota</taxon>
        <taxon>Gemmatimonadia</taxon>
        <taxon>Gemmatimonadales</taxon>
        <taxon>Gemmatimonadaceae</taxon>
        <taxon>Gemmatirosa</taxon>
    </lineage>
</organism>
<dbReference type="PANTHER" id="PTHR30521:SF5">
    <property type="entry name" value="BLR4509 PROTEIN"/>
    <property type="match status" value="1"/>
</dbReference>